<feature type="transmembrane region" description="Helical" evidence="1">
    <location>
        <begin position="137"/>
        <end position="158"/>
    </location>
</feature>
<reference evidence="2 4" key="2">
    <citation type="journal article" date="2014" name="BMC Genomics">
        <title>An improved genome release (version Mt4.0) for the model legume Medicago truncatula.</title>
        <authorList>
            <person name="Tang H."/>
            <person name="Krishnakumar V."/>
            <person name="Bidwell S."/>
            <person name="Rosen B."/>
            <person name="Chan A."/>
            <person name="Zhou S."/>
            <person name="Gentzbittel L."/>
            <person name="Childs K.L."/>
            <person name="Yandell M."/>
            <person name="Gundlach H."/>
            <person name="Mayer K.F."/>
            <person name="Schwartz D.C."/>
            <person name="Town C.D."/>
        </authorList>
    </citation>
    <scope>GENOME REANNOTATION</scope>
    <source>
        <strain evidence="3 4">cv. Jemalong A17</strain>
    </source>
</reference>
<protein>
    <submittedName>
        <fullName evidence="2">Transmembrane protein, putative</fullName>
    </submittedName>
</protein>
<feature type="transmembrane region" description="Helical" evidence="1">
    <location>
        <begin position="170"/>
        <end position="192"/>
    </location>
</feature>
<reference evidence="2 4" key="1">
    <citation type="journal article" date="2011" name="Nature">
        <title>The Medicago genome provides insight into the evolution of rhizobial symbioses.</title>
        <authorList>
            <person name="Young N.D."/>
            <person name="Debelle F."/>
            <person name="Oldroyd G.E."/>
            <person name="Geurts R."/>
            <person name="Cannon S.B."/>
            <person name="Udvardi M.K."/>
            <person name="Benedito V.A."/>
            <person name="Mayer K.F."/>
            <person name="Gouzy J."/>
            <person name="Schoof H."/>
            <person name="Van de Peer Y."/>
            <person name="Proost S."/>
            <person name="Cook D.R."/>
            <person name="Meyers B.C."/>
            <person name="Spannagl M."/>
            <person name="Cheung F."/>
            <person name="De Mita S."/>
            <person name="Krishnakumar V."/>
            <person name="Gundlach H."/>
            <person name="Zhou S."/>
            <person name="Mudge J."/>
            <person name="Bharti A.K."/>
            <person name="Murray J.D."/>
            <person name="Naoumkina M.A."/>
            <person name="Rosen B."/>
            <person name="Silverstein K.A."/>
            <person name="Tang H."/>
            <person name="Rombauts S."/>
            <person name="Zhao P.X."/>
            <person name="Zhou P."/>
            <person name="Barbe V."/>
            <person name="Bardou P."/>
            <person name="Bechner M."/>
            <person name="Bellec A."/>
            <person name="Berger A."/>
            <person name="Berges H."/>
            <person name="Bidwell S."/>
            <person name="Bisseling T."/>
            <person name="Choisne N."/>
            <person name="Couloux A."/>
            <person name="Denny R."/>
            <person name="Deshpande S."/>
            <person name="Dai X."/>
            <person name="Doyle J.J."/>
            <person name="Dudez A.M."/>
            <person name="Farmer A.D."/>
            <person name="Fouteau S."/>
            <person name="Franken C."/>
            <person name="Gibelin C."/>
            <person name="Gish J."/>
            <person name="Goldstein S."/>
            <person name="Gonzalez A.J."/>
            <person name="Green P.J."/>
            <person name="Hallab A."/>
            <person name="Hartog M."/>
            <person name="Hua A."/>
            <person name="Humphray S.J."/>
            <person name="Jeong D.H."/>
            <person name="Jing Y."/>
            <person name="Jocker A."/>
            <person name="Kenton S.M."/>
            <person name="Kim D.J."/>
            <person name="Klee K."/>
            <person name="Lai H."/>
            <person name="Lang C."/>
            <person name="Lin S."/>
            <person name="Macmil S.L."/>
            <person name="Magdelenat G."/>
            <person name="Matthews L."/>
            <person name="McCorrison J."/>
            <person name="Monaghan E.L."/>
            <person name="Mun J.H."/>
            <person name="Najar F.Z."/>
            <person name="Nicholson C."/>
            <person name="Noirot C."/>
            <person name="O'Bleness M."/>
            <person name="Paule C.R."/>
            <person name="Poulain J."/>
            <person name="Prion F."/>
            <person name="Qin B."/>
            <person name="Qu C."/>
            <person name="Retzel E.F."/>
            <person name="Riddle C."/>
            <person name="Sallet E."/>
            <person name="Samain S."/>
            <person name="Samson N."/>
            <person name="Sanders I."/>
            <person name="Saurat O."/>
            <person name="Scarpelli C."/>
            <person name="Schiex T."/>
            <person name="Segurens B."/>
            <person name="Severin A.J."/>
            <person name="Sherrier D.J."/>
            <person name="Shi R."/>
            <person name="Sims S."/>
            <person name="Singer S.R."/>
            <person name="Sinharoy S."/>
            <person name="Sterck L."/>
            <person name="Viollet A."/>
            <person name="Wang B.B."/>
            <person name="Wang K."/>
            <person name="Wang M."/>
            <person name="Wang X."/>
            <person name="Warfsmann J."/>
            <person name="Weissenbach J."/>
            <person name="White D.D."/>
            <person name="White J.D."/>
            <person name="Wiley G.B."/>
            <person name="Wincker P."/>
            <person name="Xing Y."/>
            <person name="Yang L."/>
            <person name="Yao Z."/>
            <person name="Ying F."/>
            <person name="Zhai J."/>
            <person name="Zhou L."/>
            <person name="Zuber A."/>
            <person name="Denarie J."/>
            <person name="Dixon R.A."/>
            <person name="May G.D."/>
            <person name="Schwartz D.C."/>
            <person name="Rogers J."/>
            <person name="Quetier F."/>
            <person name="Town C.D."/>
            <person name="Roe B.A."/>
        </authorList>
    </citation>
    <scope>NUCLEOTIDE SEQUENCE [LARGE SCALE GENOMIC DNA]</scope>
    <source>
        <strain evidence="2">A17</strain>
        <strain evidence="3 4">cv. Jemalong A17</strain>
    </source>
</reference>
<organism evidence="2 4">
    <name type="scientific">Medicago truncatula</name>
    <name type="common">Barrel medic</name>
    <name type="synonym">Medicago tribuloides</name>
    <dbReference type="NCBI Taxonomy" id="3880"/>
    <lineage>
        <taxon>Eukaryota</taxon>
        <taxon>Viridiplantae</taxon>
        <taxon>Streptophyta</taxon>
        <taxon>Embryophyta</taxon>
        <taxon>Tracheophyta</taxon>
        <taxon>Spermatophyta</taxon>
        <taxon>Magnoliopsida</taxon>
        <taxon>eudicotyledons</taxon>
        <taxon>Gunneridae</taxon>
        <taxon>Pentapetalae</taxon>
        <taxon>rosids</taxon>
        <taxon>fabids</taxon>
        <taxon>Fabales</taxon>
        <taxon>Fabaceae</taxon>
        <taxon>Papilionoideae</taxon>
        <taxon>50 kb inversion clade</taxon>
        <taxon>NPAAA clade</taxon>
        <taxon>Hologalegina</taxon>
        <taxon>IRL clade</taxon>
        <taxon>Trifolieae</taxon>
        <taxon>Medicago</taxon>
    </lineage>
</organism>
<sequence length="198" mass="22463">MVVCITITNINHPKPGVDGNPCWLLASNGKFSIKSYPEGDSPVIPYCIQYTVIGGGESNLKVSVATPCALSFTCITIKIFRFQVQPHLPNNQDILQSLEFMCTLHHVHLHHHLDQDQTPNTSFNNHYLSNHSNIDSLFYFPLSLAVCNALKVIVPYFGKFVMETFNVRKATIITFAWKTTILLIFLPTYIMFVEDWVE</sequence>
<keyword evidence="1 2" id="KW-0812">Transmembrane</keyword>
<keyword evidence="1" id="KW-0472">Membrane</keyword>
<evidence type="ECO:0000313" key="4">
    <source>
        <dbReference type="Proteomes" id="UP000002051"/>
    </source>
</evidence>
<reference evidence="3" key="3">
    <citation type="submission" date="2015-04" db="UniProtKB">
        <authorList>
            <consortium name="EnsemblPlants"/>
        </authorList>
    </citation>
    <scope>IDENTIFICATION</scope>
    <source>
        <strain evidence="3">cv. Jemalong A17</strain>
    </source>
</reference>
<proteinExistence type="predicted"/>
<evidence type="ECO:0000256" key="1">
    <source>
        <dbReference type="SAM" id="Phobius"/>
    </source>
</evidence>
<dbReference type="PaxDb" id="3880-AES90026"/>
<evidence type="ECO:0000313" key="2">
    <source>
        <dbReference type="EMBL" id="AES90026.1"/>
    </source>
</evidence>
<keyword evidence="1" id="KW-1133">Transmembrane helix</keyword>
<gene>
    <name evidence="2" type="ordered locus">MTR_4g083350</name>
</gene>
<dbReference type="HOGENOM" id="CLU_1379951_0_0_1"/>
<dbReference type="EnsemblPlants" id="AES90026">
    <property type="protein sequence ID" value="AES90026"/>
    <property type="gene ID" value="MTR_4g083350"/>
</dbReference>
<evidence type="ECO:0000313" key="3">
    <source>
        <dbReference type="EnsemblPlants" id="AES90026"/>
    </source>
</evidence>
<dbReference type="EMBL" id="CM001220">
    <property type="protein sequence ID" value="AES90026.1"/>
    <property type="molecule type" value="Genomic_DNA"/>
</dbReference>
<dbReference type="AlphaFoldDB" id="G7JHK9"/>
<keyword evidence="4" id="KW-1185">Reference proteome</keyword>
<accession>G7JHK9</accession>
<dbReference type="Proteomes" id="UP000002051">
    <property type="component" value="Chromosome 4"/>
</dbReference>
<name>G7JHK9_MEDTR</name>